<gene>
    <name evidence="1" type="ORF">H0185_21530</name>
</gene>
<organism evidence="1 2">
    <name type="scientific">Mesobacillus maritimus</name>
    <dbReference type="NCBI Taxonomy" id="1643336"/>
    <lineage>
        <taxon>Bacteria</taxon>
        <taxon>Bacillati</taxon>
        <taxon>Bacillota</taxon>
        <taxon>Bacilli</taxon>
        <taxon>Bacillales</taxon>
        <taxon>Bacillaceae</taxon>
        <taxon>Mesobacillus</taxon>
    </lineage>
</organism>
<evidence type="ECO:0000313" key="1">
    <source>
        <dbReference type="EMBL" id="MBY0099352.1"/>
    </source>
</evidence>
<dbReference type="EMBL" id="JACWFH010000035">
    <property type="protein sequence ID" value="MBY0099352.1"/>
    <property type="molecule type" value="Genomic_DNA"/>
</dbReference>
<dbReference type="InterPro" id="IPR009776">
    <property type="entry name" value="Spore_0_M"/>
</dbReference>
<dbReference type="PANTHER" id="PTHR40053">
    <property type="entry name" value="SPORULATION-CONTROL PROTEIN SPO0M"/>
    <property type="match status" value="1"/>
</dbReference>
<dbReference type="PANTHER" id="PTHR40053:SF1">
    <property type="entry name" value="SPORULATION-CONTROL PROTEIN SPO0M"/>
    <property type="match status" value="1"/>
</dbReference>
<accession>A0ABS7KAS1</accession>
<dbReference type="Pfam" id="PF07070">
    <property type="entry name" value="Spo0M"/>
    <property type="match status" value="1"/>
</dbReference>
<protein>
    <submittedName>
        <fullName evidence="1">Sporulation protein</fullName>
    </submittedName>
</protein>
<sequence>MLLRKYMSLVGIGSAQIDLILEKEEYKPGETVRGTFHIKGGTIEQKLKRIECDLVRVDPILELEEVIHTATILTSSTIEANAGNQLPFTFTLPENIKPTTEVMTYRFTTRLHFTQGVASVDQDAIAIVEESK</sequence>
<name>A0ABS7KAS1_9BACI</name>
<proteinExistence type="predicted"/>
<dbReference type="Proteomes" id="UP000769780">
    <property type="component" value="Unassembled WGS sequence"/>
</dbReference>
<reference evidence="1 2" key="1">
    <citation type="submission" date="2020-07" db="EMBL/GenBank/DDBJ databases">
        <title>Fungal Genomes of the International Space Station.</title>
        <authorList>
            <person name="Seuylemezian A."/>
            <person name="Singh N.K."/>
            <person name="Wood J."/>
            <person name="Venkateswaran K."/>
        </authorList>
    </citation>
    <scope>NUCLEOTIDE SEQUENCE [LARGE SCALE GENOMIC DNA]</scope>
    <source>
        <strain evidence="1 2">PL-B2</strain>
    </source>
</reference>
<keyword evidence="2" id="KW-1185">Reference proteome</keyword>
<evidence type="ECO:0000313" key="2">
    <source>
        <dbReference type="Proteomes" id="UP000769780"/>
    </source>
</evidence>
<dbReference type="RefSeq" id="WP_221875561.1">
    <property type="nucleotide sequence ID" value="NZ_JACWFH010000035.1"/>
</dbReference>
<comment type="caution">
    <text evidence="1">The sequence shown here is derived from an EMBL/GenBank/DDBJ whole genome shotgun (WGS) entry which is preliminary data.</text>
</comment>